<accession>A0A6B0GKS5</accession>
<dbReference type="Pfam" id="PF04326">
    <property type="entry name" value="SLFN_AlbA_2"/>
    <property type="match status" value="1"/>
</dbReference>
<dbReference type="EMBL" id="WSZK01000013">
    <property type="protein sequence ID" value="MWG34039.1"/>
    <property type="molecule type" value="Genomic_DNA"/>
</dbReference>
<dbReference type="Gene3D" id="3.30.950.30">
    <property type="entry name" value="Schlafen, AAA domain"/>
    <property type="match status" value="1"/>
</dbReference>
<dbReference type="OrthoDB" id="191533at2157"/>
<keyword evidence="3" id="KW-1185">Reference proteome</keyword>
<organism evidence="2 3">
    <name type="scientific">Halomarina oriensis</name>
    <dbReference type="NCBI Taxonomy" id="671145"/>
    <lineage>
        <taxon>Archaea</taxon>
        <taxon>Methanobacteriati</taxon>
        <taxon>Methanobacteriota</taxon>
        <taxon>Stenosarchaea group</taxon>
        <taxon>Halobacteria</taxon>
        <taxon>Halobacteriales</taxon>
        <taxon>Natronomonadaceae</taxon>
        <taxon>Halomarina</taxon>
    </lineage>
</organism>
<sequence length="388" mass="43319">MQNLALSDVEESDLQSLVDDGVRETKELEFKREMNPHADSHKKKVIHEVIALANERGGDLILGLDQDDVGRASEVCGMDIPDLDETKGTWNDIFRDYIEPRISPGHLEVEGVELASGQSVILIRVQKSPARPHRNTISRRVYRRTSSGLQELSMLEIRRAILESEGEESFEDLMDNLKEERLNLIESRGNNLPTPLPTGPCVVVHLFPTGMFDIDHGIDQRDLPLPPLFGKPKAVPPGDLTGDGVVMTNQRFGGESPNYIYFSEKGYIEAVSTEYFKRPTMDAFQDPKAGAIDPVLANDVLQTVTYSMPRLDDIGAELPVYAHVTLLGVDGYFMGRNEGHPARNSPGGLTDQTELPVVPIDSFDDDLDDLFETLGRLYQVDRFTPRYV</sequence>
<name>A0A6B0GKS5_9EURY</name>
<gene>
    <name evidence="2" type="ORF">GQS65_05965</name>
</gene>
<evidence type="ECO:0000259" key="1">
    <source>
        <dbReference type="Pfam" id="PF04326"/>
    </source>
</evidence>
<reference evidence="2 3" key="1">
    <citation type="submission" date="2019-12" db="EMBL/GenBank/DDBJ databases">
        <title>Halocatena pleomorpha gen. nov. sp. nov., an extremely halophilic archaeon of family Halobacteriaceae isolated from saltpan soil.</title>
        <authorList>
            <person name="Pal Y."/>
            <person name="Verma A."/>
            <person name="Krishnamurthi S."/>
            <person name="Kumar P."/>
        </authorList>
    </citation>
    <scope>NUCLEOTIDE SEQUENCE [LARGE SCALE GENOMIC DNA]</scope>
    <source>
        <strain evidence="2 3">JCM 16495</strain>
    </source>
</reference>
<evidence type="ECO:0000313" key="2">
    <source>
        <dbReference type="EMBL" id="MWG34039.1"/>
    </source>
</evidence>
<dbReference type="InterPro" id="IPR007421">
    <property type="entry name" value="Schlafen_AlbA_2_dom"/>
</dbReference>
<evidence type="ECO:0000313" key="3">
    <source>
        <dbReference type="Proteomes" id="UP000451471"/>
    </source>
</evidence>
<proteinExistence type="predicted"/>
<feature type="domain" description="Schlafen AlbA-2" evidence="1">
    <location>
        <begin position="24"/>
        <end position="150"/>
    </location>
</feature>
<dbReference type="PANTHER" id="PTHR30595">
    <property type="entry name" value="GLPR-RELATED TRANSCRIPTIONAL REPRESSOR"/>
    <property type="match status" value="1"/>
</dbReference>
<dbReference type="PANTHER" id="PTHR30595:SF6">
    <property type="entry name" value="SCHLAFEN ALBA-2 DOMAIN-CONTAINING PROTEIN"/>
    <property type="match status" value="1"/>
</dbReference>
<dbReference type="AlphaFoldDB" id="A0A6B0GKS5"/>
<dbReference type="Proteomes" id="UP000451471">
    <property type="component" value="Unassembled WGS sequence"/>
</dbReference>
<dbReference type="InterPro" id="IPR038461">
    <property type="entry name" value="Schlafen_AlbA_2_dom_sf"/>
</dbReference>
<protein>
    <recommendedName>
        <fullName evidence="1">Schlafen AlbA-2 domain-containing protein</fullName>
    </recommendedName>
</protein>
<comment type="caution">
    <text evidence="2">The sequence shown here is derived from an EMBL/GenBank/DDBJ whole genome shotgun (WGS) entry which is preliminary data.</text>
</comment>
<dbReference type="RefSeq" id="WP_158203760.1">
    <property type="nucleotide sequence ID" value="NZ_WSZK01000013.1"/>
</dbReference>